<dbReference type="EMBL" id="CAJGYM010000098">
    <property type="protein sequence ID" value="CAD6197558.1"/>
    <property type="molecule type" value="Genomic_DNA"/>
</dbReference>
<reference evidence="1" key="1">
    <citation type="submission" date="2020-10" db="EMBL/GenBank/DDBJ databases">
        <authorList>
            <person name="Kikuchi T."/>
        </authorList>
    </citation>
    <scope>NUCLEOTIDE SEQUENCE</scope>
    <source>
        <strain evidence="1">NKZ352</strain>
    </source>
</reference>
<evidence type="ECO:0000313" key="1">
    <source>
        <dbReference type="EMBL" id="CAD6197558.1"/>
    </source>
</evidence>
<comment type="caution">
    <text evidence="1">The sequence shown here is derived from an EMBL/GenBank/DDBJ whole genome shotgun (WGS) entry which is preliminary data.</text>
</comment>
<dbReference type="AlphaFoldDB" id="A0A8S1HSS6"/>
<sequence length="103" mass="11000">MKGGHAGKVFEEKSQNDSNNVHLAHCVGEKTFSFFIRNGRSNSSSSSSSPWKTGGSVRLFCTCDADDACIIPTAAQGDAALLGSCRRLFSSMALFVSHVWVAI</sequence>
<accession>A0A8S1HSS6</accession>
<keyword evidence="2" id="KW-1185">Reference proteome</keyword>
<evidence type="ECO:0000313" key="2">
    <source>
        <dbReference type="Proteomes" id="UP000835052"/>
    </source>
</evidence>
<proteinExistence type="predicted"/>
<organism evidence="1 2">
    <name type="scientific">Caenorhabditis auriculariae</name>
    <dbReference type="NCBI Taxonomy" id="2777116"/>
    <lineage>
        <taxon>Eukaryota</taxon>
        <taxon>Metazoa</taxon>
        <taxon>Ecdysozoa</taxon>
        <taxon>Nematoda</taxon>
        <taxon>Chromadorea</taxon>
        <taxon>Rhabditida</taxon>
        <taxon>Rhabditina</taxon>
        <taxon>Rhabditomorpha</taxon>
        <taxon>Rhabditoidea</taxon>
        <taxon>Rhabditidae</taxon>
        <taxon>Peloderinae</taxon>
        <taxon>Caenorhabditis</taxon>
    </lineage>
</organism>
<name>A0A8S1HSS6_9PELO</name>
<dbReference type="Proteomes" id="UP000835052">
    <property type="component" value="Unassembled WGS sequence"/>
</dbReference>
<protein>
    <submittedName>
        <fullName evidence="1">Uncharacterized protein</fullName>
    </submittedName>
</protein>
<gene>
    <name evidence="1" type="ORF">CAUJ_LOCUS13467</name>
</gene>